<feature type="compositionally biased region" description="Basic and acidic residues" evidence="1">
    <location>
        <begin position="154"/>
        <end position="167"/>
    </location>
</feature>
<accession>R7S2U4</accession>
<keyword evidence="3" id="KW-1185">Reference proteome</keyword>
<dbReference type="HOGENOM" id="CLU_017131_0_0_1"/>
<feature type="compositionally biased region" description="Basic residues" evidence="1">
    <location>
        <begin position="532"/>
        <end position="544"/>
    </location>
</feature>
<dbReference type="KEGG" id="psq:PUNSTDRAFT_147005"/>
<dbReference type="OrthoDB" id="2240312at2759"/>
<dbReference type="EMBL" id="JH687561">
    <property type="protein sequence ID" value="EIN03571.1"/>
    <property type="molecule type" value="Genomic_DNA"/>
</dbReference>
<dbReference type="PANTHER" id="PTHR28079:SF1">
    <property type="entry name" value="RNA POLYMERASE I-SPECIFIC TRANSCRIPTION INITIATION FACTOR RRN5"/>
    <property type="match status" value="1"/>
</dbReference>
<dbReference type="GO" id="GO:0006361">
    <property type="term" value="P:transcription initiation at RNA polymerase I promoter"/>
    <property type="evidence" value="ECO:0007669"/>
    <property type="project" value="TreeGrafter"/>
</dbReference>
<dbReference type="GO" id="GO:0042790">
    <property type="term" value="P:nucleolar large rRNA transcription by RNA polymerase I"/>
    <property type="evidence" value="ECO:0007669"/>
    <property type="project" value="InterPro"/>
</dbReference>
<dbReference type="eggNOG" id="ENOG502RY38">
    <property type="taxonomic scope" value="Eukaryota"/>
</dbReference>
<organism evidence="2 3">
    <name type="scientific">Punctularia strigosozonata (strain HHB-11173)</name>
    <name type="common">White-rot fungus</name>
    <dbReference type="NCBI Taxonomy" id="741275"/>
    <lineage>
        <taxon>Eukaryota</taxon>
        <taxon>Fungi</taxon>
        <taxon>Dikarya</taxon>
        <taxon>Basidiomycota</taxon>
        <taxon>Agaricomycotina</taxon>
        <taxon>Agaricomycetes</taxon>
        <taxon>Corticiales</taxon>
        <taxon>Punctulariaceae</taxon>
        <taxon>Punctularia</taxon>
    </lineage>
</organism>
<dbReference type="OMA" id="YMPWPSS"/>
<feature type="compositionally biased region" description="Acidic residues" evidence="1">
    <location>
        <begin position="584"/>
        <end position="597"/>
    </location>
</feature>
<dbReference type="GO" id="GO:0000500">
    <property type="term" value="C:RNA polymerase I upstream activating factor complex"/>
    <property type="evidence" value="ECO:0007669"/>
    <property type="project" value="InterPro"/>
</dbReference>
<dbReference type="RefSeq" id="XP_007389228.1">
    <property type="nucleotide sequence ID" value="XM_007389166.1"/>
</dbReference>
<name>R7S2U4_PUNST</name>
<feature type="region of interest" description="Disordered" evidence="1">
    <location>
        <begin position="154"/>
        <end position="198"/>
    </location>
</feature>
<feature type="compositionally biased region" description="Low complexity" evidence="1">
    <location>
        <begin position="545"/>
        <end position="565"/>
    </location>
</feature>
<sequence length="687" mass="76943">MSTDEDFAPERSKPDVRQHYLTQYREHLASTNSHLAGDDGDPLPPSFVPPAGFWTSSEKSKFFHGLCVHSRLRPDLIAASIETKSVLDVCAYIDSLEAVIRSNASDDSDGEDEIPIGLEAFEPAFEVSEEWIALEESAAEGLIVAEPSWAVSSRDHARNEELRERRNSMRQRRSVGPQKGRDRAGQQVRKKEWEQWRDEREKEWAREDLLEALDAHKLKAMDAILRDGEERRRQTVVPNAPQGSRFASPATPGVHSEPSNDDTPIDPASPSEPLDAGTSGQASRLPSLTPEPSADLLESLSPRHRRQLQKRLWMRRKRAEARGVAPSLTVERQKPGRKRKVPDNQGDVAPDTIAKKSRSIEDDDDVSDRESSTGAQKNAHQGGITLHYKLKALFADLDLDYAGLHKNGLDFFRVAALGRLIRLYASRHSADEDVQYHISASVVQQLYSIIVAFIEKITRRAITVTEQERRTKLHTKVWRKSPSDILTAHDVEYALSITPISVTGEVSSDEKDADEPEDGTSSSAAPTDTRKRSGSTKGARRRTQRTPTPAVPHVHVHTVPSHPFVRLPPTWSHERAELGPAPNEDNDGDLMPQETDEEELLAELQEDEEQDKRDLKLGAQVEKSLWAVSRREEADQSNVESDANSWRTGGEEDTDARGSVGARVKRRARSVIPRSRIRSKEFIEDSE</sequence>
<dbReference type="PANTHER" id="PTHR28079">
    <property type="entry name" value="RNA POLYMERASE I-SPECIFIC TRANSCRIPTION INITIATION FACTOR RRN5"/>
    <property type="match status" value="1"/>
</dbReference>
<dbReference type="GO" id="GO:0001181">
    <property type="term" value="F:RNA polymerase I general transcription initiation factor activity"/>
    <property type="evidence" value="ECO:0007669"/>
    <property type="project" value="TreeGrafter"/>
</dbReference>
<evidence type="ECO:0000256" key="1">
    <source>
        <dbReference type="SAM" id="MobiDB-lite"/>
    </source>
</evidence>
<evidence type="ECO:0000313" key="2">
    <source>
        <dbReference type="EMBL" id="EIN03571.1"/>
    </source>
</evidence>
<feature type="compositionally biased region" description="Polar residues" evidence="1">
    <location>
        <begin position="636"/>
        <end position="647"/>
    </location>
</feature>
<dbReference type="GO" id="GO:0000182">
    <property type="term" value="F:rDNA binding"/>
    <property type="evidence" value="ECO:0007669"/>
    <property type="project" value="TreeGrafter"/>
</dbReference>
<feature type="region of interest" description="Disordered" evidence="1">
    <location>
        <begin position="504"/>
        <end position="597"/>
    </location>
</feature>
<protein>
    <submittedName>
        <fullName evidence="2">Uncharacterized protein</fullName>
    </submittedName>
</protein>
<proteinExistence type="predicted"/>
<dbReference type="InterPro" id="IPR039601">
    <property type="entry name" value="Rrn5"/>
</dbReference>
<gene>
    <name evidence="2" type="ORF">PUNSTDRAFT_147005</name>
</gene>
<feature type="region of interest" description="Disordered" evidence="1">
    <location>
        <begin position="627"/>
        <end position="668"/>
    </location>
</feature>
<evidence type="ECO:0000313" key="3">
    <source>
        <dbReference type="Proteomes" id="UP000054196"/>
    </source>
</evidence>
<dbReference type="GeneID" id="18881759"/>
<feature type="region of interest" description="Disordered" evidence="1">
    <location>
        <begin position="229"/>
        <end position="380"/>
    </location>
</feature>
<dbReference type="Proteomes" id="UP000054196">
    <property type="component" value="Unassembled WGS sequence"/>
</dbReference>
<reference evidence="3" key="1">
    <citation type="journal article" date="2012" name="Science">
        <title>The Paleozoic origin of enzymatic lignin decomposition reconstructed from 31 fungal genomes.</title>
        <authorList>
            <person name="Floudas D."/>
            <person name="Binder M."/>
            <person name="Riley R."/>
            <person name="Barry K."/>
            <person name="Blanchette R.A."/>
            <person name="Henrissat B."/>
            <person name="Martinez A.T."/>
            <person name="Otillar R."/>
            <person name="Spatafora J.W."/>
            <person name="Yadav J.S."/>
            <person name="Aerts A."/>
            <person name="Benoit I."/>
            <person name="Boyd A."/>
            <person name="Carlson A."/>
            <person name="Copeland A."/>
            <person name="Coutinho P.M."/>
            <person name="de Vries R.P."/>
            <person name="Ferreira P."/>
            <person name="Findley K."/>
            <person name="Foster B."/>
            <person name="Gaskell J."/>
            <person name="Glotzer D."/>
            <person name="Gorecki P."/>
            <person name="Heitman J."/>
            <person name="Hesse C."/>
            <person name="Hori C."/>
            <person name="Igarashi K."/>
            <person name="Jurgens J.A."/>
            <person name="Kallen N."/>
            <person name="Kersten P."/>
            <person name="Kohler A."/>
            <person name="Kuees U."/>
            <person name="Kumar T.K.A."/>
            <person name="Kuo A."/>
            <person name="LaButti K."/>
            <person name="Larrondo L.F."/>
            <person name="Lindquist E."/>
            <person name="Ling A."/>
            <person name="Lombard V."/>
            <person name="Lucas S."/>
            <person name="Lundell T."/>
            <person name="Martin R."/>
            <person name="McLaughlin D.J."/>
            <person name="Morgenstern I."/>
            <person name="Morin E."/>
            <person name="Murat C."/>
            <person name="Nagy L.G."/>
            <person name="Nolan M."/>
            <person name="Ohm R.A."/>
            <person name="Patyshakuliyeva A."/>
            <person name="Rokas A."/>
            <person name="Ruiz-Duenas F.J."/>
            <person name="Sabat G."/>
            <person name="Salamov A."/>
            <person name="Samejima M."/>
            <person name="Schmutz J."/>
            <person name="Slot J.C."/>
            <person name="St John F."/>
            <person name="Stenlid J."/>
            <person name="Sun H."/>
            <person name="Sun S."/>
            <person name="Syed K."/>
            <person name="Tsang A."/>
            <person name="Wiebenga A."/>
            <person name="Young D."/>
            <person name="Pisabarro A."/>
            <person name="Eastwood D.C."/>
            <person name="Martin F."/>
            <person name="Cullen D."/>
            <person name="Grigoriev I.V."/>
            <person name="Hibbett D.S."/>
        </authorList>
    </citation>
    <scope>NUCLEOTIDE SEQUENCE [LARGE SCALE GENOMIC DNA]</scope>
    <source>
        <strain evidence="3">HHB-11173 SS5</strain>
    </source>
</reference>
<dbReference type="AlphaFoldDB" id="R7S2U4"/>
<feature type="compositionally biased region" description="Basic and acidic residues" evidence="1">
    <location>
        <begin position="179"/>
        <end position="198"/>
    </location>
</feature>
<feature type="compositionally biased region" description="Basic residues" evidence="1">
    <location>
        <begin position="302"/>
        <end position="319"/>
    </location>
</feature>